<dbReference type="Proteomes" id="UP001371305">
    <property type="component" value="Unassembled WGS sequence"/>
</dbReference>
<dbReference type="EMBL" id="JBBUKT010000005">
    <property type="protein sequence ID" value="MEK7951775.1"/>
    <property type="molecule type" value="Genomic_DNA"/>
</dbReference>
<accession>A0ABU9AVJ5</accession>
<reference evidence="3 4" key="1">
    <citation type="submission" date="2024-04" db="EMBL/GenBank/DDBJ databases">
        <title>Luteolibacter sp. isolated from soil.</title>
        <authorList>
            <person name="An J."/>
        </authorList>
    </citation>
    <scope>NUCLEOTIDE SEQUENCE [LARGE SCALE GENOMIC DNA]</scope>
    <source>
        <strain evidence="3 4">Y139</strain>
    </source>
</reference>
<evidence type="ECO:0000313" key="4">
    <source>
        <dbReference type="Proteomes" id="UP001371305"/>
    </source>
</evidence>
<evidence type="ECO:0000256" key="1">
    <source>
        <dbReference type="ARBA" id="ARBA00022729"/>
    </source>
</evidence>
<evidence type="ECO:0000256" key="2">
    <source>
        <dbReference type="SAM" id="MobiDB-lite"/>
    </source>
</evidence>
<dbReference type="NCBIfam" id="TIGR02601">
    <property type="entry name" value="autotrns_rpt"/>
    <property type="match status" value="2"/>
</dbReference>
<dbReference type="InterPro" id="IPR012332">
    <property type="entry name" value="Autotransporter_pectin_lyase_C"/>
</dbReference>
<dbReference type="InterPro" id="IPR013425">
    <property type="entry name" value="Autotrns_rpt"/>
</dbReference>
<sequence>MRPSRSLPAVFFRIVGLVIPMGMVMPVQAVSLYWDGASTGPDADGGAGTWSTGPAANWDTAATAGDQAPWTNGSDAVFGGTGGVVTVSGTVSAASLTFDAPSYSLTGGTVALAGAAVIGTGANDVTLAPVISGTTISKTGTGTLTMAGSNTFTGGFTISEGTVKAGSSNALGDMAGVTTISPGATLDVNGQDFGRKQFFVSGTGVGGAGAIVNTGAAALNAIESLTMAGATTLGGTGNWNLVPGFSLAMGGFTLTKVGANEIGLKALVNTPGHIDVKEGTFSFLSNNIGGSAANTVTVRTGATLGMTESSTSRAWKAILEAGTTWRGSPAAGYDAKWSGPVSIAGATTFDVPGINKPMVHSGIISGSGSVTKTGAGIWTISGANTYTGGTTVTGGTLQVTSSSALGSGPVVVAAGGTLSGNSSIPGAVTIAGAIDPGVSYQAGILTLGPTILSGTYRCTIGSSDKLVVNGDLDLTGATLDVSIGPGSYSGAQVILSYTGTVTGSFSAPGVTANGLVLQHDVANKRFIVRPKVYEEWIASFPGLVDPSQDGDPDGDGLPNLVEYMLGGNPASFESQIRPKMSYSGGQLVLSFSRSTFSVIDTTQIVQWSQDLVHWNDLPIFNDPGTGETFEFNPGAEKITMSFPGDLGRFYVRLKVTKP</sequence>
<dbReference type="RefSeq" id="WP_341405507.1">
    <property type="nucleotide sequence ID" value="NZ_JBBUKT010000005.1"/>
</dbReference>
<proteinExistence type="predicted"/>
<gene>
    <name evidence="3" type="ORF">WKV53_14755</name>
</gene>
<keyword evidence="4" id="KW-1185">Reference proteome</keyword>
<keyword evidence="1" id="KW-0732">Signal</keyword>
<organism evidence="3 4">
    <name type="scientific">Luteolibacter soli</name>
    <dbReference type="NCBI Taxonomy" id="3135280"/>
    <lineage>
        <taxon>Bacteria</taxon>
        <taxon>Pseudomonadati</taxon>
        <taxon>Verrucomicrobiota</taxon>
        <taxon>Verrucomicrobiia</taxon>
        <taxon>Verrucomicrobiales</taxon>
        <taxon>Verrucomicrobiaceae</taxon>
        <taxon>Luteolibacter</taxon>
    </lineage>
</organism>
<comment type="caution">
    <text evidence="3">The sequence shown here is derived from an EMBL/GenBank/DDBJ whole genome shotgun (WGS) entry which is preliminary data.</text>
</comment>
<dbReference type="Gene3D" id="2.160.20.20">
    <property type="match status" value="1"/>
</dbReference>
<feature type="region of interest" description="Disordered" evidence="2">
    <location>
        <begin position="43"/>
        <end position="66"/>
    </location>
</feature>
<dbReference type="Pfam" id="PF12951">
    <property type="entry name" value="PATR"/>
    <property type="match status" value="2"/>
</dbReference>
<evidence type="ECO:0000313" key="3">
    <source>
        <dbReference type="EMBL" id="MEK7951775.1"/>
    </source>
</evidence>
<dbReference type="InterPro" id="IPR011050">
    <property type="entry name" value="Pectin_lyase_fold/virulence"/>
</dbReference>
<protein>
    <submittedName>
        <fullName evidence="3">Autotransporter-associated beta strand repeat-containing protein</fullName>
    </submittedName>
</protein>
<dbReference type="SUPFAM" id="SSF51126">
    <property type="entry name" value="Pectin lyase-like"/>
    <property type="match status" value="1"/>
</dbReference>
<name>A0ABU9AVJ5_9BACT</name>